<evidence type="ECO:0000313" key="1">
    <source>
        <dbReference type="EMBL" id="SAK99384.1"/>
    </source>
</evidence>
<reference evidence="2" key="1">
    <citation type="submission" date="2016-01" db="EMBL/GenBank/DDBJ databases">
        <authorList>
            <person name="Peeters Charlotte."/>
        </authorList>
    </citation>
    <scope>NUCLEOTIDE SEQUENCE [LARGE SCALE GENOMIC DNA]</scope>
</reference>
<protein>
    <submittedName>
        <fullName evidence="1">Uncharacterized protein</fullName>
    </submittedName>
</protein>
<name>A0A158DXU9_9BURK</name>
<evidence type="ECO:0000313" key="2">
    <source>
        <dbReference type="Proteomes" id="UP000054624"/>
    </source>
</evidence>
<dbReference type="STRING" id="1777137.AWB76_07708"/>
<organism evidence="1 2">
    <name type="scientific">Caballeronia temeraria</name>
    <dbReference type="NCBI Taxonomy" id="1777137"/>
    <lineage>
        <taxon>Bacteria</taxon>
        <taxon>Pseudomonadati</taxon>
        <taxon>Pseudomonadota</taxon>
        <taxon>Betaproteobacteria</taxon>
        <taxon>Burkholderiales</taxon>
        <taxon>Burkholderiaceae</taxon>
        <taxon>Caballeronia</taxon>
    </lineage>
</organism>
<proteinExistence type="predicted"/>
<keyword evidence="2" id="KW-1185">Reference proteome</keyword>
<dbReference type="EMBL" id="FCOI02000065">
    <property type="protein sequence ID" value="SAK99384.1"/>
    <property type="molecule type" value="Genomic_DNA"/>
</dbReference>
<gene>
    <name evidence="1" type="ORF">AWB76_07708</name>
</gene>
<sequence>MESVVFKDGNKWRVHDGQYPFFAALDDEEFLTKVNDGERFGKGDVLVVDLRQIQTIEAGALKTEYQIVKVHEHRAPLQQTLL</sequence>
<dbReference type="Proteomes" id="UP000054624">
    <property type="component" value="Unassembled WGS sequence"/>
</dbReference>
<accession>A0A158DXU9</accession>
<dbReference type="AlphaFoldDB" id="A0A158DXU9"/>
<dbReference type="RefSeq" id="WP_061165201.1">
    <property type="nucleotide sequence ID" value="NZ_FCOI02000065.1"/>
</dbReference>